<dbReference type="Gene3D" id="3.90.180.10">
    <property type="entry name" value="Medium-chain alcohol dehydrogenases, catalytic domain"/>
    <property type="match status" value="1"/>
</dbReference>
<dbReference type="KEGG" id="afx:JZ786_03630"/>
<dbReference type="Proteomes" id="UP000663505">
    <property type="component" value="Chromosome"/>
</dbReference>
<dbReference type="SUPFAM" id="SSF51735">
    <property type="entry name" value="NAD(P)-binding Rossmann-fold domains"/>
    <property type="match status" value="1"/>
</dbReference>
<evidence type="ECO:0000259" key="3">
    <source>
        <dbReference type="SMART" id="SM00829"/>
    </source>
</evidence>
<keyword evidence="1" id="KW-0521">NADP</keyword>
<protein>
    <submittedName>
        <fullName evidence="4">NAD(P)H-quinone oxidoreductase</fullName>
    </submittedName>
</protein>
<dbReference type="SMART" id="SM00829">
    <property type="entry name" value="PKS_ER"/>
    <property type="match status" value="1"/>
</dbReference>
<accession>A0A9X7W015</accession>
<dbReference type="Pfam" id="PF00107">
    <property type="entry name" value="ADH_zinc_N"/>
    <property type="match status" value="1"/>
</dbReference>
<organism evidence="4 5">
    <name type="scientific">Alicyclobacillus mengziensis</name>
    <dbReference type="NCBI Taxonomy" id="2931921"/>
    <lineage>
        <taxon>Bacteria</taxon>
        <taxon>Bacillati</taxon>
        <taxon>Bacillota</taxon>
        <taxon>Bacilli</taxon>
        <taxon>Bacillales</taxon>
        <taxon>Alicyclobacillaceae</taxon>
        <taxon>Alicyclobacillus</taxon>
    </lineage>
</organism>
<sequence>MKAVLMHKFGESDVLYIGETETPKAGEGELLVRVRATALNRADLLQRMGFYPPPKGASEIIGLEMAGEVVEVGAGVAGYLSGDRVCALLPGGGYAQYAVIPADMAMPLPENLTFEQGAAIPEVFLTAYLNLVQLGGFQSGMDVLIHAGASGVGTAAIQLVRELGGRSLVTAGSPEKLARCSELGTTAGWNYKMGSFVPFVEEQTGGRGVNIILDFIGAPYLTDNLKSLAMDGRVVIIGTMGGAKASDVDLGTILARRLQVIGTALRSRSPKQKADLTRAFWDFAFLRFADGRLVPIIDSVMDWKDVSAAHDRMAANLNTGKIVLRVTD</sequence>
<dbReference type="CDD" id="cd05276">
    <property type="entry name" value="p53_inducible_oxidoreductase"/>
    <property type="match status" value="1"/>
</dbReference>
<dbReference type="PANTHER" id="PTHR48106:SF18">
    <property type="entry name" value="QUINONE OXIDOREDUCTASE PIG3"/>
    <property type="match status" value="1"/>
</dbReference>
<evidence type="ECO:0000256" key="2">
    <source>
        <dbReference type="ARBA" id="ARBA00023002"/>
    </source>
</evidence>
<dbReference type="SUPFAM" id="SSF50129">
    <property type="entry name" value="GroES-like"/>
    <property type="match status" value="1"/>
</dbReference>
<dbReference type="RefSeq" id="WP_206657449.1">
    <property type="nucleotide sequence ID" value="NZ_CP071182.1"/>
</dbReference>
<dbReference type="PANTHER" id="PTHR48106">
    <property type="entry name" value="QUINONE OXIDOREDUCTASE PIG3-RELATED"/>
    <property type="match status" value="1"/>
</dbReference>
<dbReference type="AlphaFoldDB" id="A0A9X7W015"/>
<reference evidence="4 5" key="1">
    <citation type="submission" date="2021-02" db="EMBL/GenBank/DDBJ databases">
        <title>Alicyclobacillus curvatus sp. nov. and Alicyclobacillus mengziensis sp. nov., two acidophilic bacteria isolated from acid mine drainage.</title>
        <authorList>
            <person name="Huang Y."/>
        </authorList>
    </citation>
    <scope>NUCLEOTIDE SEQUENCE [LARGE SCALE GENOMIC DNA]</scope>
    <source>
        <strain evidence="4 5">S30H14</strain>
    </source>
</reference>
<evidence type="ECO:0000313" key="4">
    <source>
        <dbReference type="EMBL" id="QSO48114.1"/>
    </source>
</evidence>
<dbReference type="EMBL" id="CP071182">
    <property type="protein sequence ID" value="QSO48114.1"/>
    <property type="molecule type" value="Genomic_DNA"/>
</dbReference>
<proteinExistence type="predicted"/>
<dbReference type="GO" id="GO:0070402">
    <property type="term" value="F:NADPH binding"/>
    <property type="evidence" value="ECO:0007669"/>
    <property type="project" value="TreeGrafter"/>
</dbReference>
<dbReference type="InterPro" id="IPR013154">
    <property type="entry name" value="ADH-like_N"/>
</dbReference>
<dbReference type="InterPro" id="IPR011032">
    <property type="entry name" value="GroES-like_sf"/>
</dbReference>
<name>A0A9X7W015_9BACL</name>
<dbReference type="InterPro" id="IPR036291">
    <property type="entry name" value="NAD(P)-bd_dom_sf"/>
</dbReference>
<feature type="domain" description="Enoyl reductase (ER)" evidence="3">
    <location>
        <begin position="10"/>
        <end position="324"/>
    </location>
</feature>
<keyword evidence="2" id="KW-0560">Oxidoreductase</keyword>
<dbReference type="NCBIfam" id="TIGR02824">
    <property type="entry name" value="quinone_pig3"/>
    <property type="match status" value="1"/>
</dbReference>
<evidence type="ECO:0000313" key="5">
    <source>
        <dbReference type="Proteomes" id="UP000663505"/>
    </source>
</evidence>
<dbReference type="GO" id="GO:0016651">
    <property type="term" value="F:oxidoreductase activity, acting on NAD(P)H"/>
    <property type="evidence" value="ECO:0007669"/>
    <property type="project" value="TreeGrafter"/>
</dbReference>
<keyword evidence="5" id="KW-1185">Reference proteome</keyword>
<gene>
    <name evidence="4" type="ORF">JZ786_03630</name>
</gene>
<dbReference type="Pfam" id="PF08240">
    <property type="entry name" value="ADH_N"/>
    <property type="match status" value="1"/>
</dbReference>
<evidence type="ECO:0000256" key="1">
    <source>
        <dbReference type="ARBA" id="ARBA00022857"/>
    </source>
</evidence>
<dbReference type="InterPro" id="IPR014189">
    <property type="entry name" value="Quinone_OxRdtase_PIG3"/>
</dbReference>
<dbReference type="InterPro" id="IPR020843">
    <property type="entry name" value="ER"/>
</dbReference>
<dbReference type="InterPro" id="IPR013149">
    <property type="entry name" value="ADH-like_C"/>
</dbReference>
<dbReference type="Gene3D" id="3.40.50.720">
    <property type="entry name" value="NAD(P)-binding Rossmann-like Domain"/>
    <property type="match status" value="1"/>
</dbReference>